<dbReference type="PANTHER" id="PTHR38248:SF2">
    <property type="entry name" value="FUNK1 11"/>
    <property type="match status" value="1"/>
</dbReference>
<evidence type="ECO:0000256" key="2">
    <source>
        <dbReference type="ARBA" id="ARBA00047899"/>
    </source>
</evidence>
<feature type="signal peptide" evidence="4">
    <location>
        <begin position="1"/>
        <end position="17"/>
    </location>
</feature>
<evidence type="ECO:0000313" key="6">
    <source>
        <dbReference type="EMBL" id="KAH7176956.1"/>
    </source>
</evidence>
<evidence type="ECO:0000256" key="4">
    <source>
        <dbReference type="SAM" id="SignalP"/>
    </source>
</evidence>
<evidence type="ECO:0000256" key="3">
    <source>
        <dbReference type="ARBA" id="ARBA00048679"/>
    </source>
</evidence>
<proteinExistence type="predicted"/>
<dbReference type="AlphaFoldDB" id="A0A9P9FVT3"/>
<dbReference type="Proteomes" id="UP000738349">
    <property type="component" value="Unassembled WGS sequence"/>
</dbReference>
<accession>A0A9P9FVT3</accession>
<comment type="catalytic activity">
    <reaction evidence="2">
        <text>L-threonyl-[protein] + ATP = O-phospho-L-threonyl-[protein] + ADP + H(+)</text>
        <dbReference type="Rhea" id="RHEA:46608"/>
        <dbReference type="Rhea" id="RHEA-COMP:11060"/>
        <dbReference type="Rhea" id="RHEA-COMP:11605"/>
        <dbReference type="ChEBI" id="CHEBI:15378"/>
        <dbReference type="ChEBI" id="CHEBI:30013"/>
        <dbReference type="ChEBI" id="CHEBI:30616"/>
        <dbReference type="ChEBI" id="CHEBI:61977"/>
        <dbReference type="ChEBI" id="CHEBI:456216"/>
        <dbReference type="EC" id="2.7.11.1"/>
    </reaction>
</comment>
<dbReference type="EC" id="2.7.11.1" evidence="1"/>
<evidence type="ECO:0000256" key="1">
    <source>
        <dbReference type="ARBA" id="ARBA00012513"/>
    </source>
</evidence>
<dbReference type="InterPro" id="IPR011009">
    <property type="entry name" value="Kinase-like_dom_sf"/>
</dbReference>
<name>A0A9P9FVT3_9HYPO</name>
<sequence length="558" mass="58505">MKSISFVLALLLSNVIAAPAGNTFTALEARDESTVINAVLRGIEVKRSDKPTMRHVHANSEAREKRAALTAVSKLERRKETGIVARGDAVNAASESVCGVLDMASGLLGNILSAGLEVEASVRVDANLLLGALTGTVTNTGQTATGATGDLLSGVNNLLSGIAEGLLSGHASTTNQNQIVNGLTGTLTGLTNGVLGEGVSNAVGGAGGVSGVNTGNSGSNNGNSGSSNGNSGSLLGGLNLGALLAPQTTQGGNPANIVSSLTTAFGGVENLGLFTAALTDAALKGLKINVQALNNVLNGDQCTCVAAKRDVLEERHVSGAAPTKRSENSKLTLMPMFRLPLTNFPAPVLIVIRDMVVHIAAAIPELKADSQSLVQIVENIHKALSNRIHRRIVLRDYGLPIYKASSRSALLAGLEGCINGHESLHAAGLLHRDISINNLMINENSDNSSWPAFLIDLDLSVKVHRDSPSGAKGKTGTRASMAIGVLLNEQHSFMHDLESFFWVFFWTCIHYTGPGQGRIVPQFDKWNFLDTEELAIYKRGTIASERAFIRIAETNFTV</sequence>
<keyword evidence="4" id="KW-0732">Signal</keyword>
<comment type="catalytic activity">
    <reaction evidence="3">
        <text>L-seryl-[protein] + ATP = O-phospho-L-seryl-[protein] + ADP + H(+)</text>
        <dbReference type="Rhea" id="RHEA:17989"/>
        <dbReference type="Rhea" id="RHEA-COMP:9863"/>
        <dbReference type="Rhea" id="RHEA-COMP:11604"/>
        <dbReference type="ChEBI" id="CHEBI:15378"/>
        <dbReference type="ChEBI" id="CHEBI:29999"/>
        <dbReference type="ChEBI" id="CHEBI:30616"/>
        <dbReference type="ChEBI" id="CHEBI:83421"/>
        <dbReference type="ChEBI" id="CHEBI:456216"/>
        <dbReference type="EC" id="2.7.11.1"/>
    </reaction>
</comment>
<dbReference type="InterPro" id="IPR008266">
    <property type="entry name" value="Tyr_kinase_AS"/>
</dbReference>
<protein>
    <recommendedName>
        <fullName evidence="1">non-specific serine/threonine protein kinase</fullName>
        <ecNumber evidence="1">2.7.11.1</ecNumber>
    </recommendedName>
</protein>
<dbReference type="SUPFAM" id="SSF56112">
    <property type="entry name" value="Protein kinase-like (PK-like)"/>
    <property type="match status" value="1"/>
</dbReference>
<dbReference type="GO" id="GO:0004674">
    <property type="term" value="F:protein serine/threonine kinase activity"/>
    <property type="evidence" value="ECO:0007669"/>
    <property type="project" value="UniProtKB-EC"/>
</dbReference>
<feature type="chain" id="PRO_5040150737" description="non-specific serine/threonine protein kinase" evidence="4">
    <location>
        <begin position="18"/>
        <end position="558"/>
    </location>
</feature>
<dbReference type="PROSITE" id="PS00109">
    <property type="entry name" value="PROTEIN_KINASE_TYR"/>
    <property type="match status" value="1"/>
</dbReference>
<evidence type="ECO:0000259" key="5">
    <source>
        <dbReference type="Pfam" id="PF17667"/>
    </source>
</evidence>
<feature type="domain" description="Fungal-type protein kinase" evidence="5">
    <location>
        <begin position="343"/>
        <end position="508"/>
    </location>
</feature>
<dbReference type="EMBL" id="JAGMUV010000001">
    <property type="protein sequence ID" value="KAH7176956.1"/>
    <property type="molecule type" value="Genomic_DNA"/>
</dbReference>
<dbReference type="PANTHER" id="PTHR38248">
    <property type="entry name" value="FUNK1 6"/>
    <property type="match status" value="1"/>
</dbReference>
<dbReference type="Gene3D" id="1.10.510.10">
    <property type="entry name" value="Transferase(Phosphotransferase) domain 1"/>
    <property type="match status" value="1"/>
</dbReference>
<dbReference type="OrthoDB" id="5584477at2759"/>
<dbReference type="InterPro" id="IPR040976">
    <property type="entry name" value="Pkinase_fungal"/>
</dbReference>
<comment type="caution">
    <text evidence="6">The sequence shown here is derived from an EMBL/GenBank/DDBJ whole genome shotgun (WGS) entry which is preliminary data.</text>
</comment>
<evidence type="ECO:0000313" key="7">
    <source>
        <dbReference type="Proteomes" id="UP000738349"/>
    </source>
</evidence>
<dbReference type="Pfam" id="PF17667">
    <property type="entry name" value="Pkinase_fungal"/>
    <property type="match status" value="1"/>
</dbReference>
<organism evidence="6 7">
    <name type="scientific">Dactylonectria macrodidyma</name>
    <dbReference type="NCBI Taxonomy" id="307937"/>
    <lineage>
        <taxon>Eukaryota</taxon>
        <taxon>Fungi</taxon>
        <taxon>Dikarya</taxon>
        <taxon>Ascomycota</taxon>
        <taxon>Pezizomycotina</taxon>
        <taxon>Sordariomycetes</taxon>
        <taxon>Hypocreomycetidae</taxon>
        <taxon>Hypocreales</taxon>
        <taxon>Nectriaceae</taxon>
        <taxon>Dactylonectria</taxon>
    </lineage>
</organism>
<keyword evidence="7" id="KW-1185">Reference proteome</keyword>
<gene>
    <name evidence="6" type="ORF">EDB81DRAFT_752271</name>
</gene>
<reference evidence="6" key="1">
    <citation type="journal article" date="2021" name="Nat. Commun.">
        <title>Genetic determinants of endophytism in the Arabidopsis root mycobiome.</title>
        <authorList>
            <person name="Mesny F."/>
            <person name="Miyauchi S."/>
            <person name="Thiergart T."/>
            <person name="Pickel B."/>
            <person name="Atanasova L."/>
            <person name="Karlsson M."/>
            <person name="Huettel B."/>
            <person name="Barry K.W."/>
            <person name="Haridas S."/>
            <person name="Chen C."/>
            <person name="Bauer D."/>
            <person name="Andreopoulos W."/>
            <person name="Pangilinan J."/>
            <person name="LaButti K."/>
            <person name="Riley R."/>
            <person name="Lipzen A."/>
            <person name="Clum A."/>
            <person name="Drula E."/>
            <person name="Henrissat B."/>
            <person name="Kohler A."/>
            <person name="Grigoriev I.V."/>
            <person name="Martin F.M."/>
            <person name="Hacquard S."/>
        </authorList>
    </citation>
    <scope>NUCLEOTIDE SEQUENCE</scope>
    <source>
        <strain evidence="6">MPI-CAGE-AT-0147</strain>
    </source>
</reference>